<feature type="region of interest" description="Disordered" evidence="2">
    <location>
        <begin position="953"/>
        <end position="975"/>
    </location>
</feature>
<evidence type="ECO:0008006" key="7">
    <source>
        <dbReference type="Google" id="ProtNLM"/>
    </source>
</evidence>
<dbReference type="GO" id="GO:0035556">
    <property type="term" value="P:intracellular signal transduction"/>
    <property type="evidence" value="ECO:0007669"/>
    <property type="project" value="InterPro"/>
</dbReference>
<accession>A0A498IAS0</accession>
<feature type="region of interest" description="Disordered" evidence="2">
    <location>
        <begin position="124"/>
        <end position="161"/>
    </location>
</feature>
<feature type="compositionally biased region" description="Basic and acidic residues" evidence="2">
    <location>
        <begin position="957"/>
        <end position="975"/>
    </location>
</feature>
<dbReference type="GO" id="GO:0003676">
    <property type="term" value="F:nucleic acid binding"/>
    <property type="evidence" value="ECO:0007669"/>
    <property type="project" value="InterPro"/>
</dbReference>
<dbReference type="InterPro" id="IPR036388">
    <property type="entry name" value="WH-like_DNA-bd_sf"/>
</dbReference>
<dbReference type="GO" id="GO:0008270">
    <property type="term" value="F:zinc ion binding"/>
    <property type="evidence" value="ECO:0007669"/>
    <property type="project" value="UniProtKB-KW"/>
</dbReference>
<dbReference type="InterPro" id="IPR036390">
    <property type="entry name" value="WH_DNA-bd_sf"/>
</dbReference>
<feature type="region of interest" description="Disordered" evidence="2">
    <location>
        <begin position="26"/>
        <end position="110"/>
    </location>
</feature>
<dbReference type="InterPro" id="IPR001878">
    <property type="entry name" value="Znf_CCHC"/>
</dbReference>
<dbReference type="InterPro" id="IPR012923">
    <property type="entry name" value="Csm3"/>
</dbReference>
<dbReference type="Gene3D" id="3.40.30.10">
    <property type="entry name" value="Glutaredoxin"/>
    <property type="match status" value="1"/>
</dbReference>
<dbReference type="InterPro" id="IPR002109">
    <property type="entry name" value="Glutaredoxin"/>
</dbReference>
<feature type="domain" description="CCHC-type" evidence="3">
    <location>
        <begin position="708"/>
        <end position="723"/>
    </location>
</feature>
<evidence type="ECO:0000259" key="4">
    <source>
        <dbReference type="PROSITE" id="PS50186"/>
    </source>
</evidence>
<dbReference type="PANTHER" id="PTHR46361">
    <property type="entry name" value="ELECTRON CARRIER/ PROTEIN DISULFIDE OXIDOREDUCTASE"/>
    <property type="match status" value="1"/>
</dbReference>
<gene>
    <name evidence="5" type="ORF">DVH24_040234</name>
</gene>
<comment type="caution">
    <text evidence="5">The sequence shown here is derived from an EMBL/GenBank/DDBJ whole genome shotgun (WGS) entry which is preliminary data.</text>
</comment>
<sequence length="995" mass="111700">MDFSTDGIRNNVVEVRVCKAAGKLNSVPANGVFPESPRKPEKILNRSNSAPNGIPKQKDYEEEEADGFSEIEIPNANGNGDLEERDDDVSPTSITEKSDEFQTVSPKKSEHVQLAVEMPDTAGEGIFRPHAHLPKPKAPPGIYSSPPDSPNDDPSNNQKFGVDVPAIGKLIRERSSNFSAAFVRRLSSLKDQRLNSNGEEYLKSKDVTEFNLSGLKVTVKLKSESDDYQQPQGQEALKGRICFFSRSNCRDCTAVRRFLREKGLKFVEINIDVYPNRQKELVERTGSSSVPQIFFNEKLFGGLVALNSLRNSGGFDQRLEEMLSSKCPDDAPAPPVYGFDDLDEEECTDQMIGIVRVLRQKLPIQDRLMKMKIVKNCFAGSEMVEVIIQHLDCGRRKAVEIGRQLARKHFIHHVFGENDFEDGNHFYRFLEHEPLIPKCFNFRGSINDCEPKPAAKVGQRLTKIMSAILESYASDDRRHLDYIGISNSEEFRRYINLVQELHRVNLFELSKDERLAFFLNLYNAMVIHAVIRIGRPQGVIERRSFFSDFQYLVGGHPYSLSTIENGILRNNRRPPYSLVKPLGAGDKRTELACASVNPLIHFGLCNGTRSSPTVRFFSPQGVEAELRFAAREFFKSGGMEVNLEKRTVHLTQIIKWFNGDFGQEKEILKWILIYLDATRAGLLTHLLGDGGHQNPNKKMDKAPAATGCYKCGRPGHWSRDCPSSSTPTPNSNADPDPNPNPNPNPTNPNSSSYPFKSGAGTGIGGKVKKVSVPKTRPKLTPELLLSDDGLGYVLRHFPRAFKYRGRGHEVRDLGNLIGLYTQWHSRLLPYYSFDQFVHKVEQVAATRRVKMTLRELRERVASGGDPTKLREPPVEEGIPNDQQETLNPEGPSDHQGGSSSGNHDVDDMQEEMLHEIYEKATQEPSETFHGEMVAASASISAADSFQKEITNQVQNNEARESSENQMTDEQKTRMEANRLKALDKAAARRRQLQAA</sequence>
<keyword evidence="6" id="KW-1185">Reference proteome</keyword>
<dbReference type="SUPFAM" id="SSF52833">
    <property type="entry name" value="Thioredoxin-like"/>
    <property type="match status" value="1"/>
</dbReference>
<dbReference type="Pfam" id="PF04784">
    <property type="entry name" value="DUF547"/>
    <property type="match status" value="1"/>
</dbReference>
<proteinExistence type="predicted"/>
<dbReference type="InterPro" id="IPR006869">
    <property type="entry name" value="DUF547"/>
</dbReference>
<feature type="compositionally biased region" description="Pro residues" evidence="2">
    <location>
        <begin position="736"/>
        <end position="746"/>
    </location>
</feature>
<dbReference type="PANTHER" id="PTHR46361:SF1">
    <property type="entry name" value="F26K24.21 PROTEIN"/>
    <property type="match status" value="1"/>
</dbReference>
<dbReference type="Proteomes" id="UP000290289">
    <property type="component" value="Chromosome 13"/>
</dbReference>
<dbReference type="SUPFAM" id="SSF46785">
    <property type="entry name" value="Winged helix' DNA-binding domain"/>
    <property type="match status" value="1"/>
</dbReference>
<dbReference type="PROSITE" id="PS50158">
    <property type="entry name" value="ZF_CCHC"/>
    <property type="match status" value="1"/>
</dbReference>
<feature type="region of interest" description="Disordered" evidence="2">
    <location>
        <begin position="857"/>
        <end position="905"/>
    </location>
</feature>
<dbReference type="Gene3D" id="1.10.10.10">
    <property type="entry name" value="Winged helix-like DNA-binding domain superfamily/Winged helix DNA-binding domain"/>
    <property type="match status" value="1"/>
</dbReference>
<dbReference type="GO" id="GO:0006974">
    <property type="term" value="P:DNA damage response"/>
    <property type="evidence" value="ECO:0007669"/>
    <property type="project" value="InterPro"/>
</dbReference>
<name>A0A498IAS0_MALDO</name>
<feature type="region of interest" description="Disordered" evidence="2">
    <location>
        <begin position="718"/>
        <end position="768"/>
    </location>
</feature>
<evidence type="ECO:0000259" key="3">
    <source>
        <dbReference type="PROSITE" id="PS50158"/>
    </source>
</evidence>
<organism evidence="5 6">
    <name type="scientific">Malus domestica</name>
    <name type="common">Apple</name>
    <name type="synonym">Pyrus malus</name>
    <dbReference type="NCBI Taxonomy" id="3750"/>
    <lineage>
        <taxon>Eukaryota</taxon>
        <taxon>Viridiplantae</taxon>
        <taxon>Streptophyta</taxon>
        <taxon>Embryophyta</taxon>
        <taxon>Tracheophyta</taxon>
        <taxon>Spermatophyta</taxon>
        <taxon>Magnoliopsida</taxon>
        <taxon>eudicotyledons</taxon>
        <taxon>Gunneridae</taxon>
        <taxon>Pentapetalae</taxon>
        <taxon>rosids</taxon>
        <taxon>fabids</taxon>
        <taxon>Rosales</taxon>
        <taxon>Rosaceae</taxon>
        <taxon>Amygdaloideae</taxon>
        <taxon>Maleae</taxon>
        <taxon>Malus</taxon>
    </lineage>
</organism>
<dbReference type="Pfam" id="PF00098">
    <property type="entry name" value="zf-CCHC"/>
    <property type="match status" value="1"/>
</dbReference>
<dbReference type="Gene3D" id="4.10.60.10">
    <property type="entry name" value="Zinc finger, CCHC-type"/>
    <property type="match status" value="1"/>
</dbReference>
<evidence type="ECO:0000256" key="2">
    <source>
        <dbReference type="SAM" id="MobiDB-lite"/>
    </source>
</evidence>
<dbReference type="AlphaFoldDB" id="A0A498IAS0"/>
<protein>
    <recommendedName>
        <fullName evidence="7">CCHC-type domain-containing protein</fullName>
    </recommendedName>
</protein>
<dbReference type="InterPro" id="IPR036875">
    <property type="entry name" value="Znf_CCHC_sf"/>
</dbReference>
<dbReference type="CDD" id="cd04371">
    <property type="entry name" value="DEP"/>
    <property type="match status" value="1"/>
</dbReference>
<dbReference type="EMBL" id="RDQH01000339">
    <property type="protein sequence ID" value="RXH79087.1"/>
    <property type="molecule type" value="Genomic_DNA"/>
</dbReference>
<feature type="compositionally biased region" description="Low complexity" evidence="2">
    <location>
        <begin position="722"/>
        <end position="735"/>
    </location>
</feature>
<dbReference type="CDD" id="cd03027">
    <property type="entry name" value="GRX_DEP"/>
    <property type="match status" value="1"/>
</dbReference>
<evidence type="ECO:0000256" key="1">
    <source>
        <dbReference type="PROSITE-ProRule" id="PRU00047"/>
    </source>
</evidence>
<keyword evidence="1" id="KW-0863">Zinc-finger</keyword>
<evidence type="ECO:0000313" key="6">
    <source>
        <dbReference type="Proteomes" id="UP000290289"/>
    </source>
</evidence>
<keyword evidence="1" id="KW-0479">Metal-binding</keyword>
<keyword evidence="1" id="KW-0862">Zinc</keyword>
<dbReference type="STRING" id="3750.A0A498IAS0"/>
<dbReference type="Pfam" id="PF00610">
    <property type="entry name" value="DEP"/>
    <property type="match status" value="1"/>
</dbReference>
<dbReference type="InterPro" id="IPR036249">
    <property type="entry name" value="Thioredoxin-like_sf"/>
</dbReference>
<dbReference type="PROSITE" id="PS51354">
    <property type="entry name" value="GLUTAREDOXIN_2"/>
    <property type="match status" value="1"/>
</dbReference>
<dbReference type="SUPFAM" id="SSF57756">
    <property type="entry name" value="Retrovirus zinc finger-like domains"/>
    <property type="match status" value="1"/>
</dbReference>
<evidence type="ECO:0000313" key="5">
    <source>
        <dbReference type="EMBL" id="RXH79087.1"/>
    </source>
</evidence>
<feature type="compositionally biased region" description="Polar residues" evidence="2">
    <location>
        <begin position="90"/>
        <end position="106"/>
    </location>
</feature>
<dbReference type="Pfam" id="PF07962">
    <property type="entry name" value="Swi3"/>
    <property type="match status" value="1"/>
</dbReference>
<dbReference type="PROSITE" id="PS50186">
    <property type="entry name" value="DEP"/>
    <property type="match status" value="1"/>
</dbReference>
<feature type="domain" description="DEP" evidence="4">
    <location>
        <begin position="358"/>
        <end position="431"/>
    </location>
</feature>
<dbReference type="SMART" id="SM00049">
    <property type="entry name" value="DEP"/>
    <property type="match status" value="1"/>
</dbReference>
<reference evidence="5 6" key="1">
    <citation type="submission" date="2018-10" db="EMBL/GenBank/DDBJ databases">
        <title>A high-quality apple genome assembly.</title>
        <authorList>
            <person name="Hu J."/>
        </authorList>
    </citation>
    <scope>NUCLEOTIDE SEQUENCE [LARGE SCALE GENOMIC DNA]</scope>
    <source>
        <strain evidence="6">cv. HFTH1</strain>
        <tissue evidence="5">Young leaf</tissue>
    </source>
</reference>
<feature type="compositionally biased region" description="Acidic residues" evidence="2">
    <location>
        <begin position="60"/>
        <end position="69"/>
    </location>
</feature>
<dbReference type="SMART" id="SM00343">
    <property type="entry name" value="ZnF_C2HC"/>
    <property type="match status" value="1"/>
</dbReference>
<dbReference type="Pfam" id="PF00462">
    <property type="entry name" value="Glutaredoxin"/>
    <property type="match status" value="1"/>
</dbReference>
<dbReference type="InterPro" id="IPR000591">
    <property type="entry name" value="DEP_dom"/>
</dbReference>
<dbReference type="GO" id="GO:0031297">
    <property type="term" value="P:replication fork processing"/>
    <property type="evidence" value="ECO:0007669"/>
    <property type="project" value="InterPro"/>
</dbReference>
<dbReference type="GO" id="GO:0005634">
    <property type="term" value="C:nucleus"/>
    <property type="evidence" value="ECO:0007669"/>
    <property type="project" value="InterPro"/>
</dbReference>